<keyword evidence="3" id="KW-0808">Transferase</keyword>
<evidence type="ECO:0000256" key="7">
    <source>
        <dbReference type="ARBA" id="ARBA00023034"/>
    </source>
</evidence>
<evidence type="ECO:0000256" key="3">
    <source>
        <dbReference type="ARBA" id="ARBA00022679"/>
    </source>
</evidence>
<evidence type="ECO:0000256" key="6">
    <source>
        <dbReference type="ARBA" id="ARBA00022989"/>
    </source>
</evidence>
<dbReference type="PANTHER" id="PTHR12270">
    <property type="entry name" value="GLYCOSYLTRANSFERASE-RELATED"/>
    <property type="match status" value="1"/>
</dbReference>
<evidence type="ECO:0000313" key="11">
    <source>
        <dbReference type="EMBL" id="PCG77288.1"/>
    </source>
</evidence>
<dbReference type="GO" id="GO:0015020">
    <property type="term" value="F:glucuronosyltransferase activity"/>
    <property type="evidence" value="ECO:0007669"/>
    <property type="project" value="TreeGrafter"/>
</dbReference>
<evidence type="ECO:0000256" key="8">
    <source>
        <dbReference type="ARBA" id="ARBA00023136"/>
    </source>
</evidence>
<dbReference type="AlphaFoldDB" id="A0A2A4K034"/>
<sequence>MNMRSKNLLYCLFFRPWLGVPFGIGIAVSIVYYWWLLSRISILESQNKVFKTQLRLSQSVMKQMSVDSVSQYEVPVIPDAVGTLCETVHIALVCMGKCTRQITSMIKSLMHHRQNPIHFHFVVDTRSHTTINKLFDTWDLPDVKYSCYNAEEHLTQVQWVPNSHYSGVYALVKLLFPDILPDTLSQAIVLDSDLTFLCDVAELWALFRNMTDEQFIGLVENESSWYLNNQKRWPALGRGYNTGVMLLDLKKIRTTTDWTRLWHDAVRDNIGRLKQTTLADQDVINAIIKSQPRYVYNMSCQYNVQMSTHTLAKNCYGEDSNNVKIIHWNSPLKHDINIRDASFFRDIHRSYVNFDGNLLREKLHRCSFIEHVTVKANKSDLCSSFRAAQKVKLRTHLYYADYSHTNADSFDVTLAVQLSMDRLQFLDRLGHYWEGPLSVAIYIADCEVENLWRFIRDWSDTLRDRKNIGYHLVFKHDKVHYPVNYLRNVALENVNTPYVFLMDVDFVPMAGLYDHLRNAIQLINPYPQKKCLVIAAFETQRYRTSMPRNKAALVSRLRAEPADVQPFRARVWPRGHRATNYSRWITATAPYEVEWQSDYEPYLVVHRSVPKYDTRFSGFGWNKVSHSVELRAQGYRLAVLPGAFVLHTPHAPSQDITAFRADPHYRICLALLKQEFMEDLRKKYNITFEEPSKPDQVYLAEAKSMIYNQVPDQEVN</sequence>
<reference evidence="11" key="1">
    <citation type="submission" date="2017-09" db="EMBL/GenBank/DDBJ databases">
        <title>Contemporary evolution of a Lepidopteran species, Heliothis virescens, in response to modern agricultural practices.</title>
        <authorList>
            <person name="Fritz M.L."/>
            <person name="Deyonke A.M."/>
            <person name="Papanicolaou A."/>
            <person name="Micinski S."/>
            <person name="Westbrook J."/>
            <person name="Gould F."/>
        </authorList>
    </citation>
    <scope>NUCLEOTIDE SEQUENCE [LARGE SCALE GENOMIC DNA]</scope>
    <source>
        <strain evidence="11">HvINT-</strain>
        <tissue evidence="11">Whole body</tissue>
    </source>
</reference>
<evidence type="ECO:0000256" key="5">
    <source>
        <dbReference type="ARBA" id="ARBA00022968"/>
    </source>
</evidence>
<dbReference type="FunFam" id="3.90.550.10:FF:000016">
    <property type="entry name" value="LARGE xylosyl- and glucuronyltransferase 2"/>
    <property type="match status" value="1"/>
</dbReference>
<comment type="subcellular location">
    <subcellularLocation>
        <location evidence="1">Golgi apparatus membrane</location>
        <topology evidence="1">Single-pass type II membrane protein</topology>
    </subcellularLocation>
</comment>
<accession>A0A2A4K034</accession>
<proteinExistence type="predicted"/>
<dbReference type="STRING" id="7102.A0A2A4K034"/>
<keyword evidence="7" id="KW-0333">Golgi apparatus</keyword>
<evidence type="ECO:0000256" key="2">
    <source>
        <dbReference type="ARBA" id="ARBA00022676"/>
    </source>
</evidence>
<dbReference type="GO" id="GO:0042285">
    <property type="term" value="F:xylosyltransferase activity"/>
    <property type="evidence" value="ECO:0007669"/>
    <property type="project" value="UniProtKB-ARBA"/>
</dbReference>
<protein>
    <submittedName>
        <fullName evidence="11">Uncharacterized protein</fullName>
    </submittedName>
</protein>
<keyword evidence="6 10" id="KW-1133">Transmembrane helix</keyword>
<dbReference type="GO" id="GO:0035269">
    <property type="term" value="P:protein O-linked glycosylation via mannose"/>
    <property type="evidence" value="ECO:0007669"/>
    <property type="project" value="TreeGrafter"/>
</dbReference>
<dbReference type="SUPFAM" id="SSF53448">
    <property type="entry name" value="Nucleotide-diphospho-sugar transferases"/>
    <property type="match status" value="2"/>
</dbReference>
<evidence type="ECO:0000256" key="9">
    <source>
        <dbReference type="ARBA" id="ARBA00023180"/>
    </source>
</evidence>
<evidence type="ECO:0000256" key="4">
    <source>
        <dbReference type="ARBA" id="ARBA00022692"/>
    </source>
</evidence>
<dbReference type="Pfam" id="PF13896">
    <property type="entry name" value="Glyco_transf_49"/>
    <property type="match status" value="1"/>
</dbReference>
<evidence type="ECO:0000256" key="1">
    <source>
        <dbReference type="ARBA" id="ARBA00004323"/>
    </source>
</evidence>
<dbReference type="GO" id="GO:0000139">
    <property type="term" value="C:Golgi membrane"/>
    <property type="evidence" value="ECO:0007669"/>
    <property type="project" value="UniProtKB-SubCell"/>
</dbReference>
<dbReference type="FunFam" id="3.90.550.10:FF:000229">
    <property type="entry name" value="Glycosyltransferase-like protein LARGE"/>
    <property type="match status" value="1"/>
</dbReference>
<keyword evidence="8 10" id="KW-0472">Membrane</keyword>
<dbReference type="PANTHER" id="PTHR12270:SF25">
    <property type="entry name" value="GLYCOSYLTRANSFERASE-LIKE PROTEIN LARGE"/>
    <property type="match status" value="1"/>
</dbReference>
<dbReference type="EMBL" id="NWSH01000337">
    <property type="protein sequence ID" value="PCG77288.1"/>
    <property type="molecule type" value="Genomic_DNA"/>
</dbReference>
<name>A0A2A4K034_HELVI</name>
<dbReference type="InterPro" id="IPR051292">
    <property type="entry name" value="Xyl/GlcA_transferase"/>
</dbReference>
<dbReference type="Gene3D" id="3.90.550.10">
    <property type="entry name" value="Spore Coat Polysaccharide Biosynthesis Protein SpsA, Chain A"/>
    <property type="match status" value="2"/>
</dbReference>
<keyword evidence="9" id="KW-0325">Glycoprotein</keyword>
<comment type="caution">
    <text evidence="11">The sequence shown here is derived from an EMBL/GenBank/DDBJ whole genome shotgun (WGS) entry which is preliminary data.</text>
</comment>
<keyword evidence="4 10" id="KW-0812">Transmembrane</keyword>
<gene>
    <name evidence="11" type="ORF">B5V51_7649</name>
</gene>
<dbReference type="InterPro" id="IPR029044">
    <property type="entry name" value="Nucleotide-diphossugar_trans"/>
</dbReference>
<keyword evidence="5" id="KW-0735">Signal-anchor</keyword>
<evidence type="ECO:0000256" key="10">
    <source>
        <dbReference type="SAM" id="Phobius"/>
    </source>
</evidence>
<keyword evidence="2" id="KW-0328">Glycosyltransferase</keyword>
<feature type="transmembrane region" description="Helical" evidence="10">
    <location>
        <begin position="12"/>
        <end position="35"/>
    </location>
</feature>
<organism evidence="11">
    <name type="scientific">Heliothis virescens</name>
    <name type="common">Tobacco budworm moth</name>
    <dbReference type="NCBI Taxonomy" id="7102"/>
    <lineage>
        <taxon>Eukaryota</taxon>
        <taxon>Metazoa</taxon>
        <taxon>Ecdysozoa</taxon>
        <taxon>Arthropoda</taxon>
        <taxon>Hexapoda</taxon>
        <taxon>Insecta</taxon>
        <taxon>Pterygota</taxon>
        <taxon>Neoptera</taxon>
        <taxon>Endopterygota</taxon>
        <taxon>Lepidoptera</taxon>
        <taxon>Glossata</taxon>
        <taxon>Ditrysia</taxon>
        <taxon>Noctuoidea</taxon>
        <taxon>Noctuidae</taxon>
        <taxon>Heliothinae</taxon>
        <taxon>Heliothis</taxon>
    </lineage>
</organism>